<evidence type="ECO:0000256" key="2">
    <source>
        <dbReference type="SAM" id="MobiDB-lite"/>
    </source>
</evidence>
<name>A0A8H3BKC5_9AGAM</name>
<keyword evidence="1" id="KW-0175">Coiled coil</keyword>
<dbReference type="Gene3D" id="1.10.287.1490">
    <property type="match status" value="1"/>
</dbReference>
<evidence type="ECO:0000313" key="4">
    <source>
        <dbReference type="Proteomes" id="UP000663846"/>
    </source>
</evidence>
<gene>
    <name evidence="3" type="ORF">RDB_LOCUS155593</name>
</gene>
<organism evidence="3 4">
    <name type="scientific">Rhizoctonia solani</name>
    <dbReference type="NCBI Taxonomy" id="456999"/>
    <lineage>
        <taxon>Eukaryota</taxon>
        <taxon>Fungi</taxon>
        <taxon>Dikarya</taxon>
        <taxon>Basidiomycota</taxon>
        <taxon>Agaricomycotina</taxon>
        <taxon>Agaricomycetes</taxon>
        <taxon>Cantharellales</taxon>
        <taxon>Ceratobasidiaceae</taxon>
        <taxon>Rhizoctonia</taxon>
    </lineage>
</organism>
<evidence type="ECO:0000313" key="3">
    <source>
        <dbReference type="EMBL" id="CAE6458212.1"/>
    </source>
</evidence>
<sequence length="446" mass="49710">MLNGKLPGTSDVTSFLKDFGTICDLRWFCIKGGQSVGGLPNTAIVVFDSMGAVERIFKSFATSHGIDGSFWQAYSVVAIPFRNPGPFDDIFSKRVFPRLVSKLQDNRNADHDSNQPPQPGGSRPVPGSEDHRPRVKRLRTESREGTSDVATVMGNHASTSRQTSSSIPESPEWMRARIVQLAADLQSARATLDISRLEQDLMRRDHQTELERVRLEITSQKNAAEEALSRKTAEYDTVFSGFKDVLARELALTSDMNHLREKLATSDENLRLTQSSLDEFANFGGKVKALELELEGARSRAYKLQVQNAQLEQNMNMATTELHKANSKAKQLESKVKQLEVDLVSSREKLGSTEQSLASTQRSLESMEEKCSSTYRQYESTKEKLGTCKETLENERMIMRNLKDTLTLDVYRSLGATHQSLGAFLSAIGQPPISEEGNVLPKKESD</sequence>
<feature type="compositionally biased region" description="Basic and acidic residues" evidence="2">
    <location>
        <begin position="128"/>
        <end position="146"/>
    </location>
</feature>
<feature type="region of interest" description="Disordered" evidence="2">
    <location>
        <begin position="106"/>
        <end position="171"/>
    </location>
</feature>
<feature type="compositionally biased region" description="Polar residues" evidence="2">
    <location>
        <begin position="156"/>
        <end position="168"/>
    </location>
</feature>
<feature type="coiled-coil region" evidence="1">
    <location>
        <begin position="287"/>
        <end position="384"/>
    </location>
</feature>
<dbReference type="Proteomes" id="UP000663846">
    <property type="component" value="Unassembled WGS sequence"/>
</dbReference>
<comment type="caution">
    <text evidence="3">The sequence shown here is derived from an EMBL/GenBank/DDBJ whole genome shotgun (WGS) entry which is preliminary data.</text>
</comment>
<dbReference type="EMBL" id="CAJMWS010000679">
    <property type="protein sequence ID" value="CAE6458212.1"/>
    <property type="molecule type" value="Genomic_DNA"/>
</dbReference>
<feature type="coiled-coil region" evidence="1">
    <location>
        <begin position="203"/>
        <end position="230"/>
    </location>
</feature>
<reference evidence="3" key="1">
    <citation type="submission" date="2021-01" db="EMBL/GenBank/DDBJ databases">
        <authorList>
            <person name="Kaushik A."/>
        </authorList>
    </citation>
    <scope>NUCLEOTIDE SEQUENCE</scope>
    <source>
        <strain evidence="3">AG1-1C</strain>
    </source>
</reference>
<protein>
    <submittedName>
        <fullName evidence="3">Uncharacterized protein</fullName>
    </submittedName>
</protein>
<dbReference type="AlphaFoldDB" id="A0A8H3BKC5"/>
<dbReference type="SUPFAM" id="SSF57997">
    <property type="entry name" value="Tropomyosin"/>
    <property type="match status" value="1"/>
</dbReference>
<evidence type="ECO:0000256" key="1">
    <source>
        <dbReference type="SAM" id="Coils"/>
    </source>
</evidence>
<accession>A0A8H3BKC5</accession>
<proteinExistence type="predicted"/>